<feature type="domain" description="Cytochrome c" evidence="7">
    <location>
        <begin position="99"/>
        <end position="231"/>
    </location>
</feature>
<dbReference type="EC" id="1.11.1.5" evidence="8"/>
<keyword evidence="2 6" id="KW-0349">Heme</keyword>
<dbReference type="PANTHER" id="PTHR30600:SF7">
    <property type="entry name" value="CYTOCHROME C PEROXIDASE-RELATED"/>
    <property type="match status" value="1"/>
</dbReference>
<comment type="subcellular location">
    <subcellularLocation>
        <location evidence="1">Cell envelope</location>
    </subcellularLocation>
</comment>
<keyword evidence="9" id="KW-1185">Reference proteome</keyword>
<keyword evidence="5 6" id="KW-0408">Iron</keyword>
<dbReference type="GO" id="GO:0030313">
    <property type="term" value="C:cell envelope"/>
    <property type="evidence" value="ECO:0007669"/>
    <property type="project" value="UniProtKB-SubCell"/>
</dbReference>
<protein>
    <submittedName>
        <fullName evidence="8">Cytochrome c551 peroxidase</fullName>
        <ecNumber evidence="8">1.11.1.5</ecNumber>
    </submittedName>
</protein>
<dbReference type="GO" id="GO:0004130">
    <property type="term" value="F:cytochrome-c peroxidase activity"/>
    <property type="evidence" value="ECO:0007669"/>
    <property type="project" value="UniProtKB-EC"/>
</dbReference>
<gene>
    <name evidence="8" type="primary">ccp_1</name>
    <name evidence="8" type="ORF">EC9_14990</name>
</gene>
<reference evidence="8 9" key="1">
    <citation type="submission" date="2019-02" db="EMBL/GenBank/DDBJ databases">
        <title>Deep-cultivation of Planctomycetes and their phenomic and genomic characterization uncovers novel biology.</title>
        <authorList>
            <person name="Wiegand S."/>
            <person name="Jogler M."/>
            <person name="Boedeker C."/>
            <person name="Pinto D."/>
            <person name="Vollmers J."/>
            <person name="Rivas-Marin E."/>
            <person name="Kohn T."/>
            <person name="Peeters S.H."/>
            <person name="Heuer A."/>
            <person name="Rast P."/>
            <person name="Oberbeckmann S."/>
            <person name="Bunk B."/>
            <person name="Jeske O."/>
            <person name="Meyerdierks A."/>
            <person name="Storesund J.E."/>
            <person name="Kallscheuer N."/>
            <person name="Luecker S."/>
            <person name="Lage O.M."/>
            <person name="Pohl T."/>
            <person name="Merkel B.J."/>
            <person name="Hornburger P."/>
            <person name="Mueller R.-W."/>
            <person name="Bruemmer F."/>
            <person name="Labrenz M."/>
            <person name="Spormann A.M."/>
            <person name="Op den Camp H."/>
            <person name="Overmann J."/>
            <person name="Amann R."/>
            <person name="Jetten M.S.M."/>
            <person name="Mascher T."/>
            <person name="Medema M.H."/>
            <person name="Devos D.P."/>
            <person name="Kaster A.-K."/>
            <person name="Ovreas L."/>
            <person name="Rohde M."/>
            <person name="Galperin M.Y."/>
            <person name="Jogler C."/>
        </authorList>
    </citation>
    <scope>NUCLEOTIDE SEQUENCE [LARGE SCALE GENOMIC DNA]</scope>
    <source>
        <strain evidence="8 9">EC9</strain>
    </source>
</reference>
<dbReference type="PROSITE" id="PS51007">
    <property type="entry name" value="CYTC"/>
    <property type="match status" value="2"/>
</dbReference>
<dbReference type="GO" id="GO:0020037">
    <property type="term" value="F:heme binding"/>
    <property type="evidence" value="ECO:0007669"/>
    <property type="project" value="InterPro"/>
</dbReference>
<evidence type="ECO:0000313" key="9">
    <source>
        <dbReference type="Proteomes" id="UP000319557"/>
    </source>
</evidence>
<dbReference type="InterPro" id="IPR036909">
    <property type="entry name" value="Cyt_c-like_dom_sf"/>
</dbReference>
<dbReference type="InterPro" id="IPR004852">
    <property type="entry name" value="Di-haem_cyt_c_peroxidsae"/>
</dbReference>
<dbReference type="InterPro" id="IPR009056">
    <property type="entry name" value="Cyt_c-like_dom"/>
</dbReference>
<accession>A0A517LXF8</accession>
<dbReference type="Gene3D" id="1.10.760.10">
    <property type="entry name" value="Cytochrome c-like domain"/>
    <property type="match status" value="2"/>
</dbReference>
<keyword evidence="4 8" id="KW-0560">Oxidoreductase</keyword>
<dbReference type="EMBL" id="CP036261">
    <property type="protein sequence ID" value="QDS87321.1"/>
    <property type="molecule type" value="Genomic_DNA"/>
</dbReference>
<proteinExistence type="predicted"/>
<dbReference type="GO" id="GO:0009055">
    <property type="term" value="F:electron transfer activity"/>
    <property type="evidence" value="ECO:0007669"/>
    <property type="project" value="InterPro"/>
</dbReference>
<evidence type="ECO:0000313" key="8">
    <source>
        <dbReference type="EMBL" id="QDS87321.1"/>
    </source>
</evidence>
<organism evidence="8 9">
    <name type="scientific">Rosistilla ulvae</name>
    <dbReference type="NCBI Taxonomy" id="1930277"/>
    <lineage>
        <taxon>Bacteria</taxon>
        <taxon>Pseudomonadati</taxon>
        <taxon>Planctomycetota</taxon>
        <taxon>Planctomycetia</taxon>
        <taxon>Pirellulales</taxon>
        <taxon>Pirellulaceae</taxon>
        <taxon>Rosistilla</taxon>
    </lineage>
</organism>
<dbReference type="AlphaFoldDB" id="A0A517LXF8"/>
<feature type="domain" description="Cytochrome c" evidence="7">
    <location>
        <begin position="250"/>
        <end position="369"/>
    </location>
</feature>
<dbReference type="InterPro" id="IPR051395">
    <property type="entry name" value="Cytochrome_c_Peroxidase/MauG"/>
</dbReference>
<dbReference type="Proteomes" id="UP000319557">
    <property type="component" value="Chromosome"/>
</dbReference>
<keyword evidence="8" id="KW-0575">Peroxidase</keyword>
<evidence type="ECO:0000256" key="4">
    <source>
        <dbReference type="ARBA" id="ARBA00023002"/>
    </source>
</evidence>
<sequence length="377" mass="41661">MKTSYSSIFRHPRWLVPGTDIQPTETAANRAVPADRGRNSLTTTISLIWIALHISQAGCNSPELDSIVLATPITMQTVTNPLPSEPITPLRANANLPAGKVELGRQLFHDKRLSADNSISCATCHEIGKGGGDGLETAVGYNGQVGLLNTPTVFNSSLSLAQFWDGRVATLEQQVSGPIHNPIEMATNWPDVIFKLQQDKRFELAFTKEYPSGIVEASLVNAIATFEKSLITVNSPFDRYLQGDRSALSETATQGYMLFKELGCIACHQGNAVGGNMFQKFGVMEDYFSNDDANASVHKGRYNVTQRKSDLHRFKVPTLRNVELTGPYFHHGKTETLREAIEVMAVHQLGTHVDENETMLIEEFLKSLTGQIRKEWE</sequence>
<name>A0A517LXF8_9BACT</name>
<dbReference type="KEGG" id="ruv:EC9_14990"/>
<dbReference type="OrthoDB" id="9772811at2"/>
<evidence type="ECO:0000256" key="2">
    <source>
        <dbReference type="ARBA" id="ARBA00022617"/>
    </source>
</evidence>
<dbReference type="RefSeq" id="WP_145343609.1">
    <property type="nucleotide sequence ID" value="NZ_CP036261.1"/>
</dbReference>
<evidence type="ECO:0000256" key="5">
    <source>
        <dbReference type="ARBA" id="ARBA00023004"/>
    </source>
</evidence>
<evidence type="ECO:0000259" key="7">
    <source>
        <dbReference type="PROSITE" id="PS51007"/>
    </source>
</evidence>
<dbReference type="SUPFAM" id="SSF46626">
    <property type="entry name" value="Cytochrome c"/>
    <property type="match status" value="2"/>
</dbReference>
<dbReference type="GO" id="GO:0046872">
    <property type="term" value="F:metal ion binding"/>
    <property type="evidence" value="ECO:0007669"/>
    <property type="project" value="UniProtKB-KW"/>
</dbReference>
<dbReference type="PANTHER" id="PTHR30600">
    <property type="entry name" value="CYTOCHROME C PEROXIDASE-RELATED"/>
    <property type="match status" value="1"/>
</dbReference>
<evidence type="ECO:0000256" key="3">
    <source>
        <dbReference type="ARBA" id="ARBA00022723"/>
    </source>
</evidence>
<evidence type="ECO:0000256" key="1">
    <source>
        <dbReference type="ARBA" id="ARBA00004196"/>
    </source>
</evidence>
<keyword evidence="3 6" id="KW-0479">Metal-binding</keyword>
<dbReference type="Pfam" id="PF03150">
    <property type="entry name" value="CCP_MauG"/>
    <property type="match status" value="1"/>
</dbReference>
<evidence type="ECO:0000256" key="6">
    <source>
        <dbReference type="PROSITE-ProRule" id="PRU00433"/>
    </source>
</evidence>